<gene>
    <name evidence="10" type="primary">NCAS0F00330</name>
    <name evidence="8" type="synonym">MED4</name>
    <name evidence="10" type="ordered locus">NCAS_0F00330</name>
</gene>
<organism evidence="10 11">
    <name type="scientific">Naumovozyma castellii</name>
    <name type="common">Yeast</name>
    <name type="synonym">Saccharomyces castellii</name>
    <dbReference type="NCBI Taxonomy" id="27288"/>
    <lineage>
        <taxon>Eukaryota</taxon>
        <taxon>Fungi</taxon>
        <taxon>Dikarya</taxon>
        <taxon>Ascomycota</taxon>
        <taxon>Saccharomycotina</taxon>
        <taxon>Saccharomycetes</taxon>
        <taxon>Saccharomycetales</taxon>
        <taxon>Saccharomycetaceae</taxon>
        <taxon>Naumovozyma</taxon>
    </lineage>
</organism>
<dbReference type="GO" id="GO:0034605">
    <property type="term" value="P:cellular response to heat"/>
    <property type="evidence" value="ECO:0007669"/>
    <property type="project" value="EnsemblFungi"/>
</dbReference>
<evidence type="ECO:0000256" key="6">
    <source>
        <dbReference type="ARBA" id="ARBA00023242"/>
    </source>
</evidence>
<comment type="subunit">
    <text evidence="8">Component of the Mediator complex.</text>
</comment>
<evidence type="ECO:0000313" key="10">
    <source>
        <dbReference type="EMBL" id="CCC70517.1"/>
    </source>
</evidence>
<dbReference type="InParanoid" id="G0VG97"/>
<name>G0VG97_NAUCA</name>
<evidence type="ECO:0000313" key="11">
    <source>
        <dbReference type="Proteomes" id="UP000001640"/>
    </source>
</evidence>
<reference evidence="10 11" key="1">
    <citation type="journal article" date="2011" name="Proc. Natl. Acad. Sci. U.S.A.">
        <title>Evolutionary erosion of yeast sex chromosomes by mating-type switching accidents.</title>
        <authorList>
            <person name="Gordon J.L."/>
            <person name="Armisen D."/>
            <person name="Proux-Wera E."/>
            <person name="Oheigeartaigh S.S."/>
            <person name="Byrne K.P."/>
            <person name="Wolfe K.H."/>
        </authorList>
    </citation>
    <scope>NUCLEOTIDE SEQUENCE [LARGE SCALE GENOMIC DNA]</scope>
    <source>
        <strain evidence="11">ATCC 76901 / BCRC 22586 / CBS 4309 / NBRC 1992 / NRRL Y-12630</strain>
    </source>
</reference>
<dbReference type="PANTHER" id="PTHR13208:SF2">
    <property type="entry name" value="MEDIATOR OF RNA POLYMERASE II TRANSCRIPTION SUBUNIT 4"/>
    <property type="match status" value="1"/>
</dbReference>
<dbReference type="Pfam" id="PF10018">
    <property type="entry name" value="Med4"/>
    <property type="match status" value="1"/>
</dbReference>
<keyword evidence="11" id="KW-1185">Reference proteome</keyword>
<dbReference type="AlphaFoldDB" id="G0VG97"/>
<sequence>MSSQENTLLGSTTSMGHIRSSSVSLLAEVNPNSISNDEDDISKVQIYSDLCSYEQKLANLVNSVDKFKPDMNAARELIEVDRHLFQTLDSFEEYDKIDNSLKKLNAESIELDARTKEILGILNECHDELNALPMLKQVEFEMETILQQRSKINSSVLLDYATKLSKFTKIPPTFDKGSIGPNNFIWPAEDALRRGMLALASLHADELTKAPGAHEGEEELIPKGSEPIAQEEPVTTRRESFTFSGKTDKKESKKEKKSVEEEEPEDVDLDLDLDLFNPEEF</sequence>
<feature type="compositionally biased region" description="Basic and acidic residues" evidence="9">
    <location>
        <begin position="234"/>
        <end position="259"/>
    </location>
</feature>
<dbReference type="KEGG" id="ncs:NCAS_0F00330"/>
<evidence type="ECO:0000256" key="7">
    <source>
        <dbReference type="ARBA" id="ARBA00031257"/>
    </source>
</evidence>
<accession>G0VG97</accession>
<dbReference type="OMA" id="PFQIHPN"/>
<evidence type="ECO:0000256" key="5">
    <source>
        <dbReference type="ARBA" id="ARBA00023163"/>
    </source>
</evidence>
<dbReference type="EMBL" id="HE576757">
    <property type="protein sequence ID" value="CCC70517.1"/>
    <property type="molecule type" value="Genomic_DNA"/>
</dbReference>
<comment type="similarity">
    <text evidence="2 8">Belongs to the Mediator complex subunit 4 family.</text>
</comment>
<comment type="subcellular location">
    <subcellularLocation>
        <location evidence="1 8">Nucleus</location>
    </subcellularLocation>
</comment>
<dbReference type="STRING" id="1064592.G0VG97"/>
<dbReference type="InterPro" id="IPR019258">
    <property type="entry name" value="Mediator_Med4"/>
</dbReference>
<comment type="function">
    <text evidence="8">Component of the Mediator complex, a coactivator involved in the regulated transcription of nearly all RNA polymerase II-dependent genes. Mediator functions as a bridge to convey information from gene-specific regulatory proteins to the basal RNA polymerase II transcription machinery. Mediator is recruited to promoters by direct interactions with regulatory proteins and serves as a scaffold for the assembly of a functional preinitiation complex with RNA polymerase II and the general transcription factors.</text>
</comment>
<evidence type="ECO:0000256" key="8">
    <source>
        <dbReference type="RuleBase" id="RU364141"/>
    </source>
</evidence>
<protein>
    <recommendedName>
        <fullName evidence="3 8">Mediator of RNA polymerase II transcription subunit 4</fullName>
    </recommendedName>
    <alternativeName>
        <fullName evidence="7 8">Mediator complex subunit 4</fullName>
    </alternativeName>
</protein>
<dbReference type="PANTHER" id="PTHR13208">
    <property type="entry name" value="MEDIATOR OF RNA POLYMERASE II TRANSCRIPTION SUBUNIT 4"/>
    <property type="match status" value="1"/>
</dbReference>
<dbReference type="OrthoDB" id="1929813at2759"/>
<evidence type="ECO:0000256" key="3">
    <source>
        <dbReference type="ARBA" id="ARBA00020629"/>
    </source>
</evidence>
<evidence type="ECO:0000256" key="4">
    <source>
        <dbReference type="ARBA" id="ARBA00023015"/>
    </source>
</evidence>
<keyword evidence="6 8" id="KW-0539">Nucleus</keyword>
<dbReference type="FunCoup" id="G0VG97">
    <property type="interactions" value="312"/>
</dbReference>
<dbReference type="GO" id="GO:0000979">
    <property type="term" value="F:RNA polymerase II core promoter sequence-specific DNA binding"/>
    <property type="evidence" value="ECO:0007669"/>
    <property type="project" value="EnsemblFungi"/>
</dbReference>
<dbReference type="eggNOG" id="ENOG502RXM0">
    <property type="taxonomic scope" value="Eukaryota"/>
</dbReference>
<dbReference type="GO" id="GO:0070847">
    <property type="term" value="C:core mediator complex"/>
    <property type="evidence" value="ECO:0007669"/>
    <property type="project" value="EnsemblFungi"/>
</dbReference>
<evidence type="ECO:0000256" key="2">
    <source>
        <dbReference type="ARBA" id="ARBA00009626"/>
    </source>
</evidence>
<evidence type="ECO:0000256" key="9">
    <source>
        <dbReference type="SAM" id="MobiDB-lite"/>
    </source>
</evidence>
<feature type="compositionally biased region" description="Acidic residues" evidence="9">
    <location>
        <begin position="260"/>
        <end position="281"/>
    </location>
</feature>
<dbReference type="GeneID" id="96904166"/>
<proteinExistence type="inferred from homology"/>
<dbReference type="GO" id="GO:0032968">
    <property type="term" value="P:positive regulation of transcription elongation by RNA polymerase II"/>
    <property type="evidence" value="ECO:0007669"/>
    <property type="project" value="EnsemblFungi"/>
</dbReference>
<keyword evidence="5 8" id="KW-0804">Transcription</keyword>
<evidence type="ECO:0000256" key="1">
    <source>
        <dbReference type="ARBA" id="ARBA00004123"/>
    </source>
</evidence>
<dbReference type="Proteomes" id="UP000001640">
    <property type="component" value="Chromosome 6"/>
</dbReference>
<reference key="2">
    <citation type="submission" date="2011-08" db="EMBL/GenBank/DDBJ databases">
        <title>Genome sequence of Naumovozyma castellii.</title>
        <authorList>
            <person name="Gordon J.L."/>
            <person name="Armisen D."/>
            <person name="Proux-Wera E."/>
            <person name="OhEigeartaigh S.S."/>
            <person name="Byrne K.P."/>
            <person name="Wolfe K.H."/>
        </authorList>
    </citation>
    <scope>NUCLEOTIDE SEQUENCE</scope>
    <source>
        <strain>Type strain:CBS 4309</strain>
    </source>
</reference>
<dbReference type="GO" id="GO:0060261">
    <property type="term" value="P:positive regulation of transcription initiation by RNA polymerase II"/>
    <property type="evidence" value="ECO:0007669"/>
    <property type="project" value="EnsemblFungi"/>
</dbReference>
<feature type="region of interest" description="Disordered" evidence="9">
    <location>
        <begin position="213"/>
        <end position="281"/>
    </location>
</feature>
<dbReference type="RefSeq" id="XP_003676873.1">
    <property type="nucleotide sequence ID" value="XM_003676825.1"/>
</dbReference>
<dbReference type="GO" id="GO:0003712">
    <property type="term" value="F:transcription coregulator activity"/>
    <property type="evidence" value="ECO:0007669"/>
    <property type="project" value="InterPro"/>
</dbReference>
<keyword evidence="8" id="KW-0010">Activator</keyword>
<keyword evidence="4 8" id="KW-0805">Transcription regulation</keyword>
<dbReference type="HOGENOM" id="CLU_071875_0_0_1"/>
<dbReference type="GO" id="GO:0016592">
    <property type="term" value="C:mediator complex"/>
    <property type="evidence" value="ECO:0007669"/>
    <property type="project" value="InterPro"/>
</dbReference>
<dbReference type="GO" id="GO:0051123">
    <property type="term" value="P:RNA polymerase II preinitiation complex assembly"/>
    <property type="evidence" value="ECO:0007669"/>
    <property type="project" value="EnsemblFungi"/>
</dbReference>